<keyword evidence="4" id="KW-1185">Reference proteome</keyword>
<dbReference type="KEGG" id="noj:EJ995_11420"/>
<keyword evidence="2" id="KW-0464">Manganese</keyword>
<dbReference type="EMBL" id="CP034549">
    <property type="protein sequence ID" value="AZQ44811.1"/>
    <property type="molecule type" value="Genomic_DNA"/>
</dbReference>
<dbReference type="Gene3D" id="3.30.70.360">
    <property type="match status" value="1"/>
</dbReference>
<sequence length="422" mass="47185">MKYILFLTAFVLLISCQQKPLTQEQLNKELASQSLAMEEDLIALRRDLHQYPELAGEETRTAKTIAEHLKESGLEVHENIGGYGVVGILKTDKPGKHIAWRADIDALATDFEDPVAFKSVHDGVRHICGHDVHTTIGLGIARNLSQLKEQLAGTYYFVFQPAEENITGAKAMLDEDLMELINPDEFYAAHITPFPAGVIATKPKELYAHYKEVSLTLNTTDSEDIRFVSSKMNDLSNVSNPEFGTDASFEDPVTGIAGSNTMYQDYTLLETSIYPNSENDQTVLRGYYSFSDQNQLDTFKKNLQNMIDESPLDQVVIDHNIKPVSYVLQNDPDVTAQSVKILMNYYPESVVELSGVFPGGRSDDFALFLEKVPGTYFFLGGSNFEQNKISMPHAPIFEVDESVIQKAVERFSVLMTARAQTE</sequence>
<name>A0A3S9MZZ4_9FLAO</name>
<feature type="binding site" evidence="2">
    <location>
        <position position="190"/>
    </location>
    <ligand>
        <name>Mn(2+)</name>
        <dbReference type="ChEBI" id="CHEBI:29035"/>
        <label>2</label>
    </ligand>
</feature>
<dbReference type="PROSITE" id="PS51257">
    <property type="entry name" value="PROKAR_LIPOPROTEIN"/>
    <property type="match status" value="1"/>
</dbReference>
<dbReference type="PANTHER" id="PTHR11014:SF63">
    <property type="entry name" value="METALLOPEPTIDASE, PUTATIVE (AFU_ORTHOLOGUE AFUA_6G09600)-RELATED"/>
    <property type="match status" value="1"/>
</dbReference>
<evidence type="ECO:0000313" key="4">
    <source>
        <dbReference type="Proteomes" id="UP000279600"/>
    </source>
</evidence>
<feature type="binding site" evidence="2">
    <location>
        <position position="130"/>
    </location>
    <ligand>
        <name>Mn(2+)</name>
        <dbReference type="ChEBI" id="CHEBI:29035"/>
        <label>2</label>
    </ligand>
</feature>
<dbReference type="GO" id="GO:0016787">
    <property type="term" value="F:hydrolase activity"/>
    <property type="evidence" value="ECO:0007669"/>
    <property type="project" value="UniProtKB-KW"/>
</dbReference>
<proteinExistence type="predicted"/>
<evidence type="ECO:0000256" key="2">
    <source>
        <dbReference type="PIRSR" id="PIRSR005962-1"/>
    </source>
</evidence>
<evidence type="ECO:0000256" key="1">
    <source>
        <dbReference type="ARBA" id="ARBA00022801"/>
    </source>
</evidence>
<keyword evidence="1 3" id="KW-0378">Hydrolase</keyword>
<dbReference type="Proteomes" id="UP000279600">
    <property type="component" value="Chromosome"/>
</dbReference>
<dbReference type="GO" id="GO:0046872">
    <property type="term" value="F:metal ion binding"/>
    <property type="evidence" value="ECO:0007669"/>
    <property type="project" value="UniProtKB-KW"/>
</dbReference>
<organism evidence="3 4">
    <name type="scientific">Nonlabens ponticola</name>
    <dbReference type="NCBI Taxonomy" id="2496866"/>
    <lineage>
        <taxon>Bacteria</taxon>
        <taxon>Pseudomonadati</taxon>
        <taxon>Bacteroidota</taxon>
        <taxon>Flavobacteriia</taxon>
        <taxon>Flavobacteriales</taxon>
        <taxon>Flavobacteriaceae</taxon>
        <taxon>Nonlabens</taxon>
    </lineage>
</organism>
<dbReference type="InterPro" id="IPR017439">
    <property type="entry name" value="Amidohydrolase"/>
</dbReference>
<protein>
    <submittedName>
        <fullName evidence="3">Amidohydrolase</fullName>
    </submittedName>
</protein>
<dbReference type="PIRSF" id="PIRSF005962">
    <property type="entry name" value="Pept_M20D_amidohydro"/>
    <property type="match status" value="1"/>
</dbReference>
<feature type="binding site" evidence="2">
    <location>
        <position position="393"/>
    </location>
    <ligand>
        <name>Mn(2+)</name>
        <dbReference type="ChEBI" id="CHEBI:29035"/>
        <label>2</label>
    </ligand>
</feature>
<comment type="cofactor">
    <cofactor evidence="2">
        <name>Mn(2+)</name>
        <dbReference type="ChEBI" id="CHEBI:29035"/>
    </cofactor>
    <text evidence="2">The Mn(2+) ion enhances activity.</text>
</comment>
<evidence type="ECO:0000313" key="3">
    <source>
        <dbReference type="EMBL" id="AZQ44811.1"/>
    </source>
</evidence>
<dbReference type="OrthoDB" id="9776731at2"/>
<dbReference type="SUPFAM" id="SSF53187">
    <property type="entry name" value="Zn-dependent exopeptidases"/>
    <property type="match status" value="1"/>
</dbReference>
<feature type="binding site" evidence="2">
    <location>
        <position position="128"/>
    </location>
    <ligand>
        <name>Mn(2+)</name>
        <dbReference type="ChEBI" id="CHEBI:29035"/>
        <label>2</label>
    </ligand>
</feature>
<dbReference type="Pfam" id="PF01546">
    <property type="entry name" value="Peptidase_M20"/>
    <property type="match status" value="1"/>
</dbReference>
<gene>
    <name evidence="3" type="ORF">EJ995_11420</name>
</gene>
<accession>A0A3S9MZZ4</accession>
<reference evidence="3 4" key="1">
    <citation type="submission" date="2018-12" db="EMBL/GenBank/DDBJ databases">
        <title>Complete genome of Nonlabens sp. MJ115.</title>
        <authorList>
            <person name="Choi H.S."/>
            <person name="Jung J."/>
        </authorList>
    </citation>
    <scope>NUCLEOTIDE SEQUENCE [LARGE SCALE GENOMIC DNA]</scope>
    <source>
        <strain evidence="3 4">MJ115</strain>
    </source>
</reference>
<dbReference type="PANTHER" id="PTHR11014">
    <property type="entry name" value="PEPTIDASE M20 FAMILY MEMBER"/>
    <property type="match status" value="1"/>
</dbReference>
<dbReference type="RefSeq" id="WP_126448526.1">
    <property type="nucleotide sequence ID" value="NZ_CP034549.1"/>
</dbReference>
<dbReference type="AlphaFoldDB" id="A0A3S9MZZ4"/>
<keyword evidence="2" id="KW-0479">Metal-binding</keyword>
<feature type="binding site" evidence="2">
    <location>
        <position position="164"/>
    </location>
    <ligand>
        <name>Mn(2+)</name>
        <dbReference type="ChEBI" id="CHEBI:29035"/>
        <label>2</label>
    </ligand>
</feature>
<dbReference type="InterPro" id="IPR002933">
    <property type="entry name" value="Peptidase_M20"/>
</dbReference>
<dbReference type="Gene3D" id="3.40.630.10">
    <property type="entry name" value="Zn peptidases"/>
    <property type="match status" value="1"/>
</dbReference>